<sequence length="78" mass="8587">MILFSSVKILKPFNNGGLTDVLKILLAVDGSDHSNRAAKKAIELGSLVEGASIELLYVVDGKNQRVMYFIREILKVLL</sequence>
<evidence type="ECO:0000313" key="2">
    <source>
        <dbReference type="EMBL" id="WWD78919.1"/>
    </source>
</evidence>
<evidence type="ECO:0000259" key="1">
    <source>
        <dbReference type="Pfam" id="PF00582"/>
    </source>
</evidence>
<reference evidence="2 3" key="1">
    <citation type="submission" date="2024-01" db="EMBL/GenBank/DDBJ databases">
        <title>Complete Genome Sequence of Alkalicoccus halolimnae BZ-SZ-XJ29T, a Moderately Halophilic Bacterium Isolated from a Salt Lake.</title>
        <authorList>
            <person name="Zhao B."/>
        </authorList>
    </citation>
    <scope>NUCLEOTIDE SEQUENCE [LARGE SCALE GENOMIC DNA]</scope>
    <source>
        <strain evidence="2 3">BZ-SZ-XJ29</strain>
    </source>
</reference>
<proteinExistence type="predicted"/>
<name>A0AAJ8LT64_9BACI</name>
<dbReference type="RefSeq" id="WP_281285260.1">
    <property type="nucleotide sequence ID" value="NZ_CP144914.1"/>
</dbReference>
<evidence type="ECO:0000313" key="3">
    <source>
        <dbReference type="Proteomes" id="UP000321816"/>
    </source>
</evidence>
<dbReference type="Proteomes" id="UP000321816">
    <property type="component" value="Chromosome"/>
</dbReference>
<organism evidence="2 3">
    <name type="scientific">Alkalicoccus halolimnae</name>
    <dbReference type="NCBI Taxonomy" id="1667239"/>
    <lineage>
        <taxon>Bacteria</taxon>
        <taxon>Bacillati</taxon>
        <taxon>Bacillota</taxon>
        <taxon>Bacilli</taxon>
        <taxon>Bacillales</taxon>
        <taxon>Bacillaceae</taxon>
        <taxon>Alkalicoccus</taxon>
    </lineage>
</organism>
<dbReference type="Pfam" id="PF00582">
    <property type="entry name" value="Usp"/>
    <property type="match status" value="1"/>
</dbReference>
<dbReference type="Gene3D" id="3.40.50.620">
    <property type="entry name" value="HUPs"/>
    <property type="match status" value="1"/>
</dbReference>
<dbReference type="InterPro" id="IPR014729">
    <property type="entry name" value="Rossmann-like_a/b/a_fold"/>
</dbReference>
<gene>
    <name evidence="2" type="ORF">FTX54_010840</name>
</gene>
<protein>
    <submittedName>
        <fullName evidence="2">Universal stress protein</fullName>
    </submittedName>
</protein>
<keyword evidence="3" id="KW-1185">Reference proteome</keyword>
<dbReference type="KEGG" id="ahal:FTX54_010840"/>
<dbReference type="SUPFAM" id="SSF52402">
    <property type="entry name" value="Adenine nucleotide alpha hydrolases-like"/>
    <property type="match status" value="1"/>
</dbReference>
<dbReference type="EMBL" id="CP144914">
    <property type="protein sequence ID" value="WWD78919.1"/>
    <property type="molecule type" value="Genomic_DNA"/>
</dbReference>
<accession>A0AAJ8LT64</accession>
<feature type="domain" description="UspA" evidence="1">
    <location>
        <begin position="23"/>
        <end position="63"/>
    </location>
</feature>
<dbReference type="AlphaFoldDB" id="A0AAJ8LT64"/>
<dbReference type="InterPro" id="IPR006016">
    <property type="entry name" value="UspA"/>
</dbReference>